<name>A0A179B1T9_9ACTO</name>
<comment type="similarity">
    <text evidence="2 6">Belongs to the FPP/GGPP synthase family.</text>
</comment>
<dbReference type="EMBL" id="LVZK01000003">
    <property type="protein sequence ID" value="OAP85213.1"/>
    <property type="molecule type" value="Genomic_DNA"/>
</dbReference>
<reference evidence="7 8" key="1">
    <citation type="submission" date="2016-04" db="EMBL/GenBank/DDBJ databases">
        <title>Peptidophaga gingivicola gen. nov., sp. nov., isolated from human subgingival plaque.</title>
        <authorList>
            <person name="Beall C.J."/>
            <person name="Mokrzan E.M."/>
            <person name="Griffen A.L."/>
            <person name="Leys E.J."/>
        </authorList>
    </citation>
    <scope>NUCLEOTIDE SEQUENCE [LARGE SCALE GENOMIC DNA]</scope>
    <source>
        <strain evidence="7 8">BA112</strain>
    </source>
</reference>
<evidence type="ECO:0000256" key="4">
    <source>
        <dbReference type="ARBA" id="ARBA00022723"/>
    </source>
</evidence>
<dbReference type="Pfam" id="PF00348">
    <property type="entry name" value="polyprenyl_synt"/>
    <property type="match status" value="1"/>
</dbReference>
<keyword evidence="3 6" id="KW-0808">Transferase</keyword>
<evidence type="ECO:0000313" key="7">
    <source>
        <dbReference type="EMBL" id="OAP85213.1"/>
    </source>
</evidence>
<evidence type="ECO:0000256" key="2">
    <source>
        <dbReference type="ARBA" id="ARBA00006706"/>
    </source>
</evidence>
<dbReference type="PANTHER" id="PTHR12001:SF85">
    <property type="entry name" value="SHORT CHAIN ISOPRENYL DIPHOSPHATE SYNTHASE"/>
    <property type="match status" value="1"/>
</dbReference>
<dbReference type="GO" id="GO:0046872">
    <property type="term" value="F:metal ion binding"/>
    <property type="evidence" value="ECO:0007669"/>
    <property type="project" value="UniProtKB-KW"/>
</dbReference>
<gene>
    <name evidence="7" type="ORF">A4H34_08865</name>
</gene>
<dbReference type="OrthoDB" id="4497239at2"/>
<dbReference type="InterPro" id="IPR008949">
    <property type="entry name" value="Isoprenoid_synthase_dom_sf"/>
</dbReference>
<dbReference type="SUPFAM" id="SSF48576">
    <property type="entry name" value="Terpenoid synthases"/>
    <property type="match status" value="1"/>
</dbReference>
<evidence type="ECO:0008006" key="9">
    <source>
        <dbReference type="Google" id="ProtNLM"/>
    </source>
</evidence>
<evidence type="ECO:0000256" key="5">
    <source>
        <dbReference type="ARBA" id="ARBA00022842"/>
    </source>
</evidence>
<keyword evidence="4" id="KW-0479">Metal-binding</keyword>
<dbReference type="AlphaFoldDB" id="A0A179B1T9"/>
<evidence type="ECO:0000256" key="1">
    <source>
        <dbReference type="ARBA" id="ARBA00001946"/>
    </source>
</evidence>
<keyword evidence="8" id="KW-1185">Reference proteome</keyword>
<evidence type="ECO:0000256" key="3">
    <source>
        <dbReference type="ARBA" id="ARBA00022679"/>
    </source>
</evidence>
<dbReference type="GO" id="GO:0008299">
    <property type="term" value="P:isoprenoid biosynthetic process"/>
    <property type="evidence" value="ECO:0007669"/>
    <property type="project" value="InterPro"/>
</dbReference>
<dbReference type="GO" id="GO:0004659">
    <property type="term" value="F:prenyltransferase activity"/>
    <property type="evidence" value="ECO:0007669"/>
    <property type="project" value="InterPro"/>
</dbReference>
<dbReference type="Proteomes" id="UP000078368">
    <property type="component" value="Unassembled WGS sequence"/>
</dbReference>
<dbReference type="SFLD" id="SFLDS00005">
    <property type="entry name" value="Isoprenoid_Synthase_Type_I"/>
    <property type="match status" value="1"/>
</dbReference>
<sequence>MSEKSALEELREDVSARARAYLDRARELIDFPGDAESLGEFLDPARRLLSGGKRTRAALLAAGYACATAEDREPAISAGAAAELYQTSALIHDDILDAASTRRSQPSAHVALARLHLSSGWSGDRAHFGTSSAILLGDFLLSLSTEAFADACAQVGPRAGRAALRAFARMTTEVAFGQYLDIRAENAPPAADSVGAALSVVAHKSARYSVVFPLRIGALLAGASGDVLDLLERVGAPLGEAFQLRDDDLGVFGDEEATGKPVCGDIAQGKRTVLLALMLERLNGADRGRLVGLLGKRIEPDDARWIQEAGIASGARSAHEDMIRRRETAALAALDALRNSGLALADGLAMAESLVFELIGRVS</sequence>
<proteinExistence type="inferred from homology"/>
<organism evidence="7 8">
    <name type="scientific">Peptidiphaga gingivicola</name>
    <dbReference type="NCBI Taxonomy" id="2741497"/>
    <lineage>
        <taxon>Bacteria</taxon>
        <taxon>Bacillati</taxon>
        <taxon>Actinomycetota</taxon>
        <taxon>Actinomycetes</taxon>
        <taxon>Actinomycetales</taxon>
        <taxon>Actinomycetaceae</taxon>
        <taxon>Peptidiphaga</taxon>
    </lineage>
</organism>
<dbReference type="STRING" id="1823756.A4H34_08865"/>
<accession>A0A179B1T9</accession>
<comment type="cofactor">
    <cofactor evidence="1">
        <name>Mg(2+)</name>
        <dbReference type="ChEBI" id="CHEBI:18420"/>
    </cofactor>
</comment>
<dbReference type="CDD" id="cd00685">
    <property type="entry name" value="Trans_IPPS_HT"/>
    <property type="match status" value="1"/>
</dbReference>
<dbReference type="RefSeq" id="WP_064231856.1">
    <property type="nucleotide sequence ID" value="NZ_LVZK01000003.1"/>
</dbReference>
<dbReference type="PANTHER" id="PTHR12001">
    <property type="entry name" value="GERANYLGERANYL PYROPHOSPHATE SYNTHASE"/>
    <property type="match status" value="1"/>
</dbReference>
<evidence type="ECO:0000256" key="6">
    <source>
        <dbReference type="RuleBase" id="RU004466"/>
    </source>
</evidence>
<comment type="caution">
    <text evidence="7">The sequence shown here is derived from an EMBL/GenBank/DDBJ whole genome shotgun (WGS) entry which is preliminary data.</text>
</comment>
<evidence type="ECO:0000313" key="8">
    <source>
        <dbReference type="Proteomes" id="UP000078368"/>
    </source>
</evidence>
<dbReference type="Gene3D" id="1.10.600.10">
    <property type="entry name" value="Farnesyl Diphosphate Synthase"/>
    <property type="match status" value="1"/>
</dbReference>
<protein>
    <recommendedName>
        <fullName evidence="9">Polyprenyl synthetase</fullName>
    </recommendedName>
</protein>
<dbReference type="InterPro" id="IPR000092">
    <property type="entry name" value="Polyprenyl_synt"/>
</dbReference>
<keyword evidence="5" id="KW-0460">Magnesium</keyword>